<protein>
    <submittedName>
        <fullName evidence="1">Uncharacterized protein</fullName>
    </submittedName>
</protein>
<dbReference type="InterPro" id="IPR056914">
    <property type="entry name" value="Gp53-like"/>
</dbReference>
<evidence type="ECO:0000313" key="1">
    <source>
        <dbReference type="EMBL" id="DAF63854.1"/>
    </source>
</evidence>
<name>A0A8S5TKN0_9CAUD</name>
<accession>A0A8S5TKN0</accession>
<organism evidence="1">
    <name type="scientific">Siphoviridae sp. ctSmR6</name>
    <dbReference type="NCBI Taxonomy" id="2827873"/>
    <lineage>
        <taxon>Viruses</taxon>
        <taxon>Duplodnaviria</taxon>
        <taxon>Heunggongvirae</taxon>
        <taxon>Uroviricota</taxon>
        <taxon>Caudoviricetes</taxon>
    </lineage>
</organism>
<sequence>MGYLDKRAFAGQVARGGESAVVALAYVNNDTEVIPFGVFVTSKDGGVAKVSKATDPILGVSLKLGTKGENKPSEVMSVLSLPYGSEIWAQGKDAHGLAVGDTIQVEATAGADAGKVAKAATLALTAAKDKFYVTDVAGDLVKLMRKE</sequence>
<dbReference type="Pfam" id="PF23982">
    <property type="entry name" value="XM1_gp53_minor_capsid"/>
    <property type="match status" value="1"/>
</dbReference>
<proteinExistence type="predicted"/>
<dbReference type="EMBL" id="BK032844">
    <property type="protein sequence ID" value="DAF63854.1"/>
    <property type="molecule type" value="Genomic_DNA"/>
</dbReference>
<reference evidence="1" key="1">
    <citation type="journal article" date="2021" name="Proc. Natl. Acad. Sci. U.S.A.">
        <title>A Catalog of Tens of Thousands of Viruses from Human Metagenomes Reveals Hidden Associations with Chronic Diseases.</title>
        <authorList>
            <person name="Tisza M.J."/>
            <person name="Buck C.B."/>
        </authorList>
    </citation>
    <scope>NUCLEOTIDE SEQUENCE</scope>
    <source>
        <strain evidence="1">CtSmR6</strain>
    </source>
</reference>